<name>A0A9W6C7Z1_9FIRM</name>
<evidence type="ECO:0000259" key="2">
    <source>
        <dbReference type="Pfam" id="PF23988"/>
    </source>
</evidence>
<evidence type="ECO:0000313" key="5">
    <source>
        <dbReference type="Proteomes" id="UP001145145"/>
    </source>
</evidence>
<dbReference type="EMBL" id="BSCH01000001">
    <property type="protein sequence ID" value="GLG88791.1"/>
    <property type="molecule type" value="Genomic_DNA"/>
</dbReference>
<dbReference type="InterPro" id="IPR054216">
    <property type="entry name" value="DUF6930"/>
</dbReference>
<proteinExistence type="predicted"/>
<dbReference type="Pfam" id="PF23988">
    <property type="entry name" value="DUF7309"/>
    <property type="match status" value="1"/>
</dbReference>
<keyword evidence="5" id="KW-1185">Reference proteome</keyword>
<feature type="domain" description="DUF6930" evidence="1">
    <location>
        <begin position="219"/>
        <end position="336"/>
    </location>
</feature>
<reference evidence="3 5" key="5">
    <citation type="journal article" date="2023" name="Int. J. Syst. Evol. Microbiol.">
        <title>Sellimonas catena sp. nov., isolated from human faeces.</title>
        <authorList>
            <person name="Hisatomi A."/>
            <person name="Ohkuma M."/>
            <person name="Sakamoto M."/>
        </authorList>
    </citation>
    <scope>NUCLEOTIDE SEQUENCE [LARGE SCALE GENOMIC DNA]</scope>
    <source>
        <strain evidence="3 5">12EGH17</strain>
        <strain evidence="4">18CBH55</strain>
    </source>
</reference>
<reference evidence="4" key="4">
    <citation type="submission" date="2022-11" db="EMBL/GenBank/DDBJ databases">
        <title>Draft genome sequence of Sellimonas catena strain 18CBH55.</title>
        <authorList>
            <person name="Hisatomi A."/>
            <person name="Ohkuma M."/>
            <person name="Sakamoto M."/>
        </authorList>
    </citation>
    <scope>NUCLEOTIDE SEQUENCE</scope>
    <source>
        <strain evidence="4">18CBH55</strain>
    </source>
</reference>
<sequence>MRKEAALKMWWELYEAACRIEELKPWEYLTKDQYVVIQLKDEKEPVFLRILGNGQGEEKEIQIYPGFKGWQDLTMIAELGTGMEEYLSEDYAMADRRALICRYGKKSDMMYSQQEVSKALNLPMAKEEMWPNFISYRSRYIPFSPDQDEVLLMTEAIRNLFMCIRALEEKKLPMKWEENERLCRIFNVETGLWNMFPAKISKQTRPYMGMQIQKEELKEELKNTPEKEQNVQIDFYYTHIAESDEEAGRPRNPFLFVAADEKTGKIITRYFLKPEETELSVVSNFLLSHLKQQGRMRKITSGNPWIIKALEQICQELGIETELGRTEVLEELMKKIENRM</sequence>
<dbReference type="Proteomes" id="UP001145094">
    <property type="component" value="Unassembled WGS sequence"/>
</dbReference>
<dbReference type="AlphaFoldDB" id="A0A9W6C7Z1"/>
<evidence type="ECO:0000259" key="1">
    <source>
        <dbReference type="Pfam" id="PF22007"/>
    </source>
</evidence>
<dbReference type="InterPro" id="IPR055733">
    <property type="entry name" value="DUF7309"/>
</dbReference>
<organism evidence="3 5">
    <name type="scientific">Sellimonas catena</name>
    <dbReference type="NCBI Taxonomy" id="2994035"/>
    <lineage>
        <taxon>Bacteria</taxon>
        <taxon>Bacillati</taxon>
        <taxon>Bacillota</taxon>
        <taxon>Clostridia</taxon>
        <taxon>Lachnospirales</taxon>
        <taxon>Lachnospiraceae</taxon>
        <taxon>Sellimonas</taxon>
    </lineage>
</organism>
<accession>A0A9W6C7Z1</accession>
<dbReference type="RefSeq" id="WP_087252219.1">
    <property type="nucleotide sequence ID" value="NZ_BSBO01000013.1"/>
</dbReference>
<dbReference type="Proteomes" id="UP001145145">
    <property type="component" value="Unassembled WGS sequence"/>
</dbReference>
<gene>
    <name evidence="3" type="ORF">Selli1_15240</name>
    <name evidence="4" type="ORF">Selli2_02170</name>
</gene>
<reference evidence="3" key="1">
    <citation type="submission" date="2022-11" db="EMBL/GenBank/DDBJ databases">
        <title>Draft genome sequence of Sellimonas catena strain 12EGH17.</title>
        <authorList>
            <person name="Atsushi H."/>
            <person name="Moriya O."/>
            <person name="Mitsuo S."/>
        </authorList>
    </citation>
    <scope>NUCLEOTIDE SEQUENCE</scope>
    <source>
        <strain evidence="3">12EGH17</strain>
    </source>
</reference>
<comment type="caution">
    <text evidence="3">The sequence shown here is derived from an EMBL/GenBank/DDBJ whole genome shotgun (WGS) entry which is preliminary data.</text>
</comment>
<dbReference type="Pfam" id="PF22007">
    <property type="entry name" value="DUF6930"/>
    <property type="match status" value="1"/>
</dbReference>
<dbReference type="EMBL" id="BSBO01000013">
    <property type="protein sequence ID" value="GLG04350.1"/>
    <property type="molecule type" value="Genomic_DNA"/>
</dbReference>
<evidence type="ECO:0000313" key="4">
    <source>
        <dbReference type="EMBL" id="GLG88791.1"/>
    </source>
</evidence>
<reference evidence="3" key="2">
    <citation type="submission" date="2022-11" db="EMBL/GenBank/DDBJ databases">
        <title>Draft genome sequence of Sellimonas catena strain 12EGH17.</title>
        <authorList>
            <person name="Hisatomi A."/>
            <person name="Ohkuma M."/>
            <person name="Sakamoto M."/>
        </authorList>
    </citation>
    <scope>NUCLEOTIDE SEQUENCE</scope>
    <source>
        <strain evidence="3">12EGH17</strain>
    </source>
</reference>
<feature type="domain" description="DUF7309" evidence="2">
    <location>
        <begin position="10"/>
        <end position="184"/>
    </location>
</feature>
<reference evidence="4" key="3">
    <citation type="submission" date="2022-11" db="EMBL/GenBank/DDBJ databases">
        <title>Draft genome sequence of Sellimonas catena strain 18CBH55.</title>
        <authorList>
            <person name="Atsushi H."/>
            <person name="Moriya O."/>
            <person name="Mitsuo S."/>
        </authorList>
    </citation>
    <scope>NUCLEOTIDE SEQUENCE</scope>
    <source>
        <strain evidence="4">18CBH55</strain>
    </source>
</reference>
<evidence type="ECO:0000313" key="3">
    <source>
        <dbReference type="EMBL" id="GLG04350.1"/>
    </source>
</evidence>
<protein>
    <submittedName>
        <fullName evidence="3">Uncharacterized protein</fullName>
    </submittedName>
</protein>